<protein>
    <submittedName>
        <fullName evidence="2">DNA-binding transcriptional regulator, MarR family</fullName>
    </submittedName>
</protein>
<evidence type="ECO:0000313" key="3">
    <source>
        <dbReference type="Proteomes" id="UP000182248"/>
    </source>
</evidence>
<proteinExistence type="predicted"/>
<dbReference type="Gene3D" id="1.10.10.10">
    <property type="entry name" value="Winged helix-like DNA-binding domain superfamily/Winged helix DNA-binding domain"/>
    <property type="match status" value="1"/>
</dbReference>
<dbReference type="PANTHER" id="PTHR33164:SF89">
    <property type="entry name" value="MARR FAMILY REGULATORY PROTEIN"/>
    <property type="match status" value="1"/>
</dbReference>
<sequence length="163" mass="19333">MDEDFLIAMGYSGLTGRLKRLSDSFIYTTKQYYRDHGLEIEPNWHMIFLLLKKHEKLTVMEMADALRLSHPAIVQLVNKMKKKGYVDSVRDKDDHRKFQLTLSRKALEKLPELELYWEAGNDALKEIMEQQTIILDQLEILEKNIGEADFRERSERNLKKYMP</sequence>
<dbReference type="Proteomes" id="UP000182248">
    <property type="component" value="Unassembled WGS sequence"/>
</dbReference>
<feature type="domain" description="HTH marR-type" evidence="1">
    <location>
        <begin position="33"/>
        <end position="143"/>
    </location>
</feature>
<name>A0A1K1MR28_9FLAO</name>
<dbReference type="EMBL" id="FPJE01000003">
    <property type="protein sequence ID" value="SFW24406.1"/>
    <property type="molecule type" value="Genomic_DNA"/>
</dbReference>
<dbReference type="GO" id="GO:0003700">
    <property type="term" value="F:DNA-binding transcription factor activity"/>
    <property type="evidence" value="ECO:0007669"/>
    <property type="project" value="InterPro"/>
</dbReference>
<dbReference type="GO" id="GO:0006950">
    <property type="term" value="P:response to stress"/>
    <property type="evidence" value="ECO:0007669"/>
    <property type="project" value="TreeGrafter"/>
</dbReference>
<dbReference type="CDD" id="cd00090">
    <property type="entry name" value="HTH_ARSR"/>
    <property type="match status" value="1"/>
</dbReference>
<dbReference type="InterPro" id="IPR036390">
    <property type="entry name" value="WH_DNA-bd_sf"/>
</dbReference>
<dbReference type="InterPro" id="IPR000835">
    <property type="entry name" value="HTH_MarR-typ"/>
</dbReference>
<dbReference type="Pfam" id="PF12802">
    <property type="entry name" value="MarR_2"/>
    <property type="match status" value="1"/>
</dbReference>
<dbReference type="RefSeq" id="WP_072315945.1">
    <property type="nucleotide sequence ID" value="NZ_FPJE01000003.1"/>
</dbReference>
<evidence type="ECO:0000259" key="1">
    <source>
        <dbReference type="SMART" id="SM00347"/>
    </source>
</evidence>
<dbReference type="InterPro" id="IPR036388">
    <property type="entry name" value="WH-like_DNA-bd_sf"/>
</dbReference>
<keyword evidence="2" id="KW-0238">DNA-binding</keyword>
<dbReference type="InterPro" id="IPR039422">
    <property type="entry name" value="MarR/SlyA-like"/>
</dbReference>
<dbReference type="SMART" id="SM00347">
    <property type="entry name" value="HTH_MARR"/>
    <property type="match status" value="1"/>
</dbReference>
<dbReference type="STRING" id="1150368.SAMN02927921_00657"/>
<gene>
    <name evidence="2" type="ORF">SAMN02927921_00657</name>
</gene>
<dbReference type="OrthoDB" id="759747at2"/>
<dbReference type="PANTHER" id="PTHR33164">
    <property type="entry name" value="TRANSCRIPTIONAL REGULATOR, MARR FAMILY"/>
    <property type="match status" value="1"/>
</dbReference>
<accession>A0A1K1MR28</accession>
<dbReference type="SUPFAM" id="SSF46785">
    <property type="entry name" value="Winged helix' DNA-binding domain"/>
    <property type="match status" value="1"/>
</dbReference>
<dbReference type="AlphaFoldDB" id="A0A1K1MR28"/>
<dbReference type="GO" id="GO:0003677">
    <property type="term" value="F:DNA binding"/>
    <property type="evidence" value="ECO:0007669"/>
    <property type="project" value="UniProtKB-KW"/>
</dbReference>
<reference evidence="2 3" key="1">
    <citation type="submission" date="2016-11" db="EMBL/GenBank/DDBJ databases">
        <authorList>
            <person name="Jaros S."/>
            <person name="Januszkiewicz K."/>
            <person name="Wedrychowicz H."/>
        </authorList>
    </citation>
    <scope>NUCLEOTIDE SEQUENCE [LARGE SCALE GENOMIC DNA]</scope>
    <source>
        <strain evidence="2 3">CGMCC 1.12145</strain>
    </source>
</reference>
<keyword evidence="3" id="KW-1185">Reference proteome</keyword>
<dbReference type="InterPro" id="IPR011991">
    <property type="entry name" value="ArsR-like_HTH"/>
</dbReference>
<organism evidence="2 3">
    <name type="scientific">Sinomicrobium oceani</name>
    <dbReference type="NCBI Taxonomy" id="1150368"/>
    <lineage>
        <taxon>Bacteria</taxon>
        <taxon>Pseudomonadati</taxon>
        <taxon>Bacteroidota</taxon>
        <taxon>Flavobacteriia</taxon>
        <taxon>Flavobacteriales</taxon>
        <taxon>Flavobacteriaceae</taxon>
        <taxon>Sinomicrobium</taxon>
    </lineage>
</organism>
<evidence type="ECO:0000313" key="2">
    <source>
        <dbReference type="EMBL" id="SFW24406.1"/>
    </source>
</evidence>